<gene>
    <name evidence="1" type="ORF">ACFSBT_18650</name>
</gene>
<dbReference type="AlphaFoldDB" id="A0ABD6B120"/>
<dbReference type="InterPro" id="IPR009776">
    <property type="entry name" value="Spore_0_M"/>
</dbReference>
<dbReference type="Pfam" id="PF07070">
    <property type="entry name" value="Spo0M"/>
    <property type="match status" value="1"/>
</dbReference>
<evidence type="ECO:0000313" key="2">
    <source>
        <dbReference type="Proteomes" id="UP001597187"/>
    </source>
</evidence>
<dbReference type="Proteomes" id="UP001597187">
    <property type="component" value="Unassembled WGS sequence"/>
</dbReference>
<comment type="caution">
    <text evidence="1">The sequence shown here is derived from an EMBL/GenBank/DDBJ whole genome shotgun (WGS) entry which is preliminary data.</text>
</comment>
<dbReference type="EMBL" id="JBHUDC010000008">
    <property type="protein sequence ID" value="MFD1515305.1"/>
    <property type="molecule type" value="Genomic_DNA"/>
</dbReference>
<dbReference type="PANTHER" id="PTHR40053:SF1">
    <property type="entry name" value="SPORULATION-CONTROL PROTEIN SPO0M"/>
    <property type="match status" value="1"/>
</dbReference>
<dbReference type="RefSeq" id="WP_250875225.1">
    <property type="nucleotide sequence ID" value="NZ_JALXFV010000008.1"/>
</dbReference>
<protein>
    <submittedName>
        <fullName evidence="1">Sporulation protein</fullName>
    </submittedName>
</protein>
<reference evidence="1 2" key="1">
    <citation type="journal article" date="2019" name="Int. J. Syst. Evol. Microbiol.">
        <title>The Global Catalogue of Microorganisms (GCM) 10K type strain sequencing project: providing services to taxonomists for standard genome sequencing and annotation.</title>
        <authorList>
            <consortium name="The Broad Institute Genomics Platform"/>
            <consortium name="The Broad Institute Genome Sequencing Center for Infectious Disease"/>
            <person name="Wu L."/>
            <person name="Ma J."/>
        </authorList>
    </citation>
    <scope>NUCLEOTIDE SEQUENCE [LARGE SCALE GENOMIC DNA]</scope>
    <source>
        <strain evidence="1 2">CGMCC 1.12563</strain>
    </source>
</reference>
<name>A0ABD6B120_9EURY</name>
<proteinExistence type="predicted"/>
<dbReference type="PANTHER" id="PTHR40053">
    <property type="entry name" value="SPORULATION-CONTROL PROTEIN SPO0M"/>
    <property type="match status" value="1"/>
</dbReference>
<keyword evidence="2" id="KW-1185">Reference proteome</keyword>
<sequence length="242" mass="26766">MKRILARVGIGAATVDTVLPTTTLTQGETVDAQVEMHGGSTSQDIDAIYFALKTRYRDDEGYSTTTLSRKRVTDPFTLDAEEERTVDVSFDVPRETPVTMGKTQVWLDTGLDVKGALDPDDRDHVEVQPGTHLDALFDALEELGFGFYKSSCEATGGMFSQRFAQEFEFRPRSGPFAGSFDELEVVATPTDGGLDVLMEVDRRGGLLAEMTDTDERYERFSVTHTDVGRLADEVRSVVEHHA</sequence>
<organism evidence="1 2">
    <name type="scientific">Halomarina rubra</name>
    <dbReference type="NCBI Taxonomy" id="2071873"/>
    <lineage>
        <taxon>Archaea</taxon>
        <taxon>Methanobacteriati</taxon>
        <taxon>Methanobacteriota</taxon>
        <taxon>Stenosarchaea group</taxon>
        <taxon>Halobacteria</taxon>
        <taxon>Halobacteriales</taxon>
        <taxon>Natronomonadaceae</taxon>
        <taxon>Halomarina</taxon>
    </lineage>
</organism>
<evidence type="ECO:0000313" key="1">
    <source>
        <dbReference type="EMBL" id="MFD1515305.1"/>
    </source>
</evidence>
<accession>A0ABD6B120</accession>